<dbReference type="AlphaFoldDB" id="A0A9W6ZYZ0"/>
<sequence length="311" mass="34978">MSTQSSRSGIQPPTAFYGGKSKSHLPPNQITCTPPLPKPYNQPKAPAPPAPPPLPTYYSSTSKSPFKPSSPSALRHANPYSSTTSTSFPRAVTPTLDSSVDESLVSHHDFSISSASSSSPLILAGEGHHHYNQETDLSSSAESLESLTIGREVIEEERDKLLEELEIERALHAKTKEEHTMALVEVSSELRDLAIKQVMEAVAQHSTDLDERERAIQEKYDKRLKEQGKTSQERQRELSKQLNSLRDAEKALNQRLHEEKFVTMKHMKQSIKLTVQLERSNHDNALLRERLSMCEADLESREEQFYDPMYS</sequence>
<dbReference type="Proteomes" id="UP001165085">
    <property type="component" value="Unassembled WGS sequence"/>
</dbReference>
<feature type="compositionally biased region" description="Pro residues" evidence="2">
    <location>
        <begin position="34"/>
        <end position="55"/>
    </location>
</feature>
<organism evidence="3 4">
    <name type="scientific">Triparma strigata</name>
    <dbReference type="NCBI Taxonomy" id="1606541"/>
    <lineage>
        <taxon>Eukaryota</taxon>
        <taxon>Sar</taxon>
        <taxon>Stramenopiles</taxon>
        <taxon>Ochrophyta</taxon>
        <taxon>Bolidophyceae</taxon>
        <taxon>Parmales</taxon>
        <taxon>Triparmaceae</taxon>
        <taxon>Triparma</taxon>
    </lineage>
</organism>
<evidence type="ECO:0000256" key="1">
    <source>
        <dbReference type="SAM" id="Coils"/>
    </source>
</evidence>
<feature type="compositionally biased region" description="Polar residues" evidence="2">
    <location>
        <begin position="1"/>
        <end position="11"/>
    </location>
</feature>
<protein>
    <submittedName>
        <fullName evidence="3">Uncharacterized protein</fullName>
    </submittedName>
</protein>
<evidence type="ECO:0000256" key="2">
    <source>
        <dbReference type="SAM" id="MobiDB-lite"/>
    </source>
</evidence>
<feature type="compositionally biased region" description="Polar residues" evidence="2">
    <location>
        <begin position="79"/>
        <end position="88"/>
    </location>
</feature>
<proteinExistence type="predicted"/>
<feature type="coiled-coil region" evidence="1">
    <location>
        <begin position="144"/>
        <end position="178"/>
    </location>
</feature>
<feature type="region of interest" description="Disordered" evidence="2">
    <location>
        <begin position="1"/>
        <end position="93"/>
    </location>
</feature>
<comment type="caution">
    <text evidence="3">The sequence shown here is derived from an EMBL/GenBank/DDBJ whole genome shotgun (WGS) entry which is preliminary data.</text>
</comment>
<name>A0A9W6ZYZ0_9STRA</name>
<evidence type="ECO:0000313" key="3">
    <source>
        <dbReference type="EMBL" id="GMH61006.1"/>
    </source>
</evidence>
<gene>
    <name evidence="3" type="ORF">TrST_g356</name>
</gene>
<feature type="compositionally biased region" description="Low complexity" evidence="2">
    <location>
        <begin position="56"/>
        <end position="73"/>
    </location>
</feature>
<reference evidence="4" key="1">
    <citation type="journal article" date="2023" name="Commun. Biol.">
        <title>Genome analysis of Parmales, the sister group of diatoms, reveals the evolutionary specialization of diatoms from phago-mixotrophs to photoautotrophs.</title>
        <authorList>
            <person name="Ban H."/>
            <person name="Sato S."/>
            <person name="Yoshikawa S."/>
            <person name="Yamada K."/>
            <person name="Nakamura Y."/>
            <person name="Ichinomiya M."/>
            <person name="Sato N."/>
            <person name="Blanc-Mathieu R."/>
            <person name="Endo H."/>
            <person name="Kuwata A."/>
            <person name="Ogata H."/>
        </authorList>
    </citation>
    <scope>NUCLEOTIDE SEQUENCE [LARGE SCALE GENOMIC DNA]</scope>
    <source>
        <strain evidence="4">NIES 3701</strain>
    </source>
</reference>
<dbReference type="EMBL" id="BRXY01000069">
    <property type="protein sequence ID" value="GMH61006.1"/>
    <property type="molecule type" value="Genomic_DNA"/>
</dbReference>
<evidence type="ECO:0000313" key="4">
    <source>
        <dbReference type="Proteomes" id="UP001165085"/>
    </source>
</evidence>
<keyword evidence="1" id="KW-0175">Coiled coil</keyword>
<accession>A0A9W6ZYZ0</accession>
<keyword evidence="4" id="KW-1185">Reference proteome</keyword>